<dbReference type="STRING" id="398512.Bccel_5232"/>
<protein>
    <submittedName>
        <fullName evidence="3">Helix-turn-helix domain protein</fullName>
    </submittedName>
</protein>
<dbReference type="AlphaFoldDB" id="A0A0L6JWG2"/>
<dbReference type="SUPFAM" id="SSF47413">
    <property type="entry name" value="lambda repressor-like DNA-binding domains"/>
    <property type="match status" value="1"/>
</dbReference>
<dbReference type="SMART" id="SM00530">
    <property type="entry name" value="HTH_XRE"/>
    <property type="match status" value="1"/>
</dbReference>
<dbReference type="EMBL" id="LGTC01000001">
    <property type="protein sequence ID" value="KNY29955.1"/>
    <property type="molecule type" value="Genomic_DNA"/>
</dbReference>
<dbReference type="PANTHER" id="PTHR46797">
    <property type="entry name" value="HTH-TYPE TRANSCRIPTIONAL REGULATOR"/>
    <property type="match status" value="1"/>
</dbReference>
<evidence type="ECO:0000313" key="4">
    <source>
        <dbReference type="Proteomes" id="UP000036923"/>
    </source>
</evidence>
<dbReference type="OrthoDB" id="9812960at2"/>
<dbReference type="RefSeq" id="WP_036943601.1">
    <property type="nucleotide sequence ID" value="NZ_JQKC01000022.1"/>
</dbReference>
<evidence type="ECO:0000256" key="1">
    <source>
        <dbReference type="ARBA" id="ARBA00023125"/>
    </source>
</evidence>
<organism evidence="3 4">
    <name type="scientific">Pseudobacteroides cellulosolvens ATCC 35603 = DSM 2933</name>
    <dbReference type="NCBI Taxonomy" id="398512"/>
    <lineage>
        <taxon>Bacteria</taxon>
        <taxon>Bacillati</taxon>
        <taxon>Bacillota</taxon>
        <taxon>Clostridia</taxon>
        <taxon>Eubacteriales</taxon>
        <taxon>Oscillospiraceae</taxon>
        <taxon>Pseudobacteroides</taxon>
    </lineage>
</organism>
<evidence type="ECO:0000259" key="2">
    <source>
        <dbReference type="PROSITE" id="PS50943"/>
    </source>
</evidence>
<dbReference type="CDD" id="cd00093">
    <property type="entry name" value="HTH_XRE"/>
    <property type="match status" value="1"/>
</dbReference>
<dbReference type="GO" id="GO:0003700">
    <property type="term" value="F:DNA-binding transcription factor activity"/>
    <property type="evidence" value="ECO:0007669"/>
    <property type="project" value="TreeGrafter"/>
</dbReference>
<dbReference type="PANTHER" id="PTHR46797:SF1">
    <property type="entry name" value="METHYLPHOSPHONATE SYNTHASE"/>
    <property type="match status" value="1"/>
</dbReference>
<name>A0A0L6JWG2_9FIRM</name>
<keyword evidence="1" id="KW-0238">DNA-binding</keyword>
<dbReference type="InterPro" id="IPR001387">
    <property type="entry name" value="Cro/C1-type_HTH"/>
</dbReference>
<dbReference type="InterPro" id="IPR050807">
    <property type="entry name" value="TransReg_Diox_bact_type"/>
</dbReference>
<dbReference type="Proteomes" id="UP000036923">
    <property type="component" value="Unassembled WGS sequence"/>
</dbReference>
<dbReference type="GO" id="GO:0003677">
    <property type="term" value="F:DNA binding"/>
    <property type="evidence" value="ECO:0007669"/>
    <property type="project" value="UniProtKB-KW"/>
</dbReference>
<feature type="domain" description="HTH cro/C1-type" evidence="2">
    <location>
        <begin position="9"/>
        <end position="64"/>
    </location>
</feature>
<dbReference type="Gene3D" id="1.10.260.40">
    <property type="entry name" value="lambda repressor-like DNA-binding domains"/>
    <property type="match status" value="1"/>
</dbReference>
<comment type="caution">
    <text evidence="3">The sequence shown here is derived from an EMBL/GenBank/DDBJ whole genome shotgun (WGS) entry which is preliminary data.</text>
</comment>
<dbReference type="InterPro" id="IPR010982">
    <property type="entry name" value="Lambda_DNA-bd_dom_sf"/>
</dbReference>
<sequence length="144" mass="16487">MSTELGKYVESIRTMRELSQRQLAERAGISNTEVWRIETGQRKNPTPAVLKALAPHLEVPYEELLIKAGYIEETIDHSGYTEKVFRDDKGNVVDILRMAKEMYEKDSDWANIAYRISKELSSEDISAIKAVATSLLNKNKKRKK</sequence>
<dbReference type="eggNOG" id="COG1396">
    <property type="taxonomic scope" value="Bacteria"/>
</dbReference>
<accession>A0A0L6JWG2</accession>
<dbReference type="GO" id="GO:0005829">
    <property type="term" value="C:cytosol"/>
    <property type="evidence" value="ECO:0007669"/>
    <property type="project" value="TreeGrafter"/>
</dbReference>
<evidence type="ECO:0000313" key="3">
    <source>
        <dbReference type="EMBL" id="KNY29955.1"/>
    </source>
</evidence>
<dbReference type="PROSITE" id="PS50943">
    <property type="entry name" value="HTH_CROC1"/>
    <property type="match status" value="1"/>
</dbReference>
<gene>
    <name evidence="3" type="ORF">Bccel_5232</name>
</gene>
<proteinExistence type="predicted"/>
<keyword evidence="4" id="KW-1185">Reference proteome</keyword>
<dbReference type="Pfam" id="PF13560">
    <property type="entry name" value="HTH_31"/>
    <property type="match status" value="1"/>
</dbReference>
<reference evidence="4" key="1">
    <citation type="submission" date="2015-07" db="EMBL/GenBank/DDBJ databases">
        <title>Near-Complete Genome Sequence of the Cellulolytic Bacterium Bacteroides (Pseudobacteroides) cellulosolvens ATCC 35603.</title>
        <authorList>
            <person name="Dassa B."/>
            <person name="Utturkar S.M."/>
            <person name="Klingeman D.M."/>
            <person name="Hurt R.A."/>
            <person name="Keller M."/>
            <person name="Xu J."/>
            <person name="Reddy Y.H.K."/>
            <person name="Borovok I."/>
            <person name="Grinberg I.R."/>
            <person name="Lamed R."/>
            <person name="Zhivin O."/>
            <person name="Bayer E.A."/>
            <person name="Brown S.D."/>
        </authorList>
    </citation>
    <scope>NUCLEOTIDE SEQUENCE [LARGE SCALE GENOMIC DNA]</scope>
    <source>
        <strain evidence="4">DSM 2933</strain>
    </source>
</reference>